<evidence type="ECO:0000313" key="3">
    <source>
        <dbReference type="Proteomes" id="UP000250234"/>
    </source>
</evidence>
<name>A0A2X3BLT2_CLOPF</name>
<accession>A0A2X3BLT2</accession>
<dbReference type="Proteomes" id="UP000668358">
    <property type="component" value="Unassembled WGS sequence"/>
</dbReference>
<dbReference type="AlphaFoldDB" id="A0A2X3BLT2"/>
<protein>
    <submittedName>
        <fullName evidence="2">Uncharacterized protein</fullName>
    </submittedName>
</protein>
<gene>
    <name evidence="1" type="ORF">JJB78_10170</name>
    <name evidence="2" type="ORF">NCTC8081_00416</name>
</gene>
<proteinExistence type="predicted"/>
<organism evidence="2 3">
    <name type="scientific">Clostridium perfringens</name>
    <dbReference type="NCBI Taxonomy" id="1502"/>
    <lineage>
        <taxon>Bacteria</taxon>
        <taxon>Bacillati</taxon>
        <taxon>Bacillota</taxon>
        <taxon>Clostridia</taxon>
        <taxon>Eubacteriales</taxon>
        <taxon>Clostridiaceae</taxon>
        <taxon>Clostridium</taxon>
    </lineage>
</organism>
<dbReference type="EMBL" id="JAENRE010000004">
    <property type="protein sequence ID" value="MBO3416878.1"/>
    <property type="molecule type" value="Genomic_DNA"/>
</dbReference>
<reference evidence="1 4" key="2">
    <citation type="submission" date="2020-12" db="EMBL/GenBank/DDBJ databases">
        <title>Comparative genomics of Clostridium perfringens reveals patterns of host-associated phylogenetic clades and virulence factors.</title>
        <authorList>
            <person name="Smith A.H."/>
            <person name="Geier R."/>
        </authorList>
    </citation>
    <scope>NUCLEOTIDE SEQUENCE [LARGE SCALE GENOMIC DNA]</scope>
    <source>
        <strain evidence="1 4">CHD15829P</strain>
    </source>
</reference>
<reference evidence="2 3" key="1">
    <citation type="submission" date="2018-06" db="EMBL/GenBank/DDBJ databases">
        <authorList>
            <consortium name="Pathogen Informatics"/>
            <person name="Doyle S."/>
        </authorList>
    </citation>
    <scope>NUCLEOTIDE SEQUENCE [LARGE SCALE GENOMIC DNA]</scope>
    <source>
        <strain evidence="2 3">NCTC8081</strain>
    </source>
</reference>
<dbReference type="RefSeq" id="WP_181465730.1">
    <property type="nucleotide sequence ID" value="NZ_CATNXJ010000025.1"/>
</dbReference>
<dbReference type="EMBL" id="UAWO01000002">
    <property type="protein sequence ID" value="SQC06318.1"/>
    <property type="molecule type" value="Genomic_DNA"/>
</dbReference>
<evidence type="ECO:0000313" key="4">
    <source>
        <dbReference type="Proteomes" id="UP000668358"/>
    </source>
</evidence>
<sequence>MGKAKSKNEKLARQILENKGIKFDDWLEEQYQNIIDENIEMLISSLLTAKELGE</sequence>
<dbReference type="Proteomes" id="UP000250234">
    <property type="component" value="Unassembled WGS sequence"/>
</dbReference>
<evidence type="ECO:0000313" key="1">
    <source>
        <dbReference type="EMBL" id="MBO3416878.1"/>
    </source>
</evidence>
<evidence type="ECO:0000313" key="2">
    <source>
        <dbReference type="EMBL" id="SQC06318.1"/>
    </source>
</evidence>